<feature type="transmembrane region" description="Helical" evidence="2">
    <location>
        <begin position="92"/>
        <end position="113"/>
    </location>
</feature>
<dbReference type="Gene3D" id="1.10.10.10">
    <property type="entry name" value="Winged helix-like DNA-binding domain superfamily/Winged helix DNA-binding domain"/>
    <property type="match status" value="1"/>
</dbReference>
<proteinExistence type="predicted"/>
<dbReference type="PANTHER" id="PTHR35807">
    <property type="entry name" value="TRANSCRIPTIONAL REGULATOR REDD-RELATED"/>
    <property type="match status" value="1"/>
</dbReference>
<evidence type="ECO:0000256" key="2">
    <source>
        <dbReference type="SAM" id="Phobius"/>
    </source>
</evidence>
<dbReference type="AlphaFoldDB" id="A0A8J3VHA5"/>
<dbReference type="InterPro" id="IPR051677">
    <property type="entry name" value="AfsR-DnrI-RedD_regulator"/>
</dbReference>
<feature type="region of interest" description="Disordered" evidence="1">
    <location>
        <begin position="116"/>
        <end position="168"/>
    </location>
</feature>
<feature type="transmembrane region" description="Helical" evidence="2">
    <location>
        <begin position="52"/>
        <end position="71"/>
    </location>
</feature>
<keyword evidence="2" id="KW-0812">Transmembrane</keyword>
<comment type="caution">
    <text evidence="3">The sequence shown here is derived from an EMBL/GenBank/DDBJ whole genome shotgun (WGS) entry which is preliminary data.</text>
</comment>
<dbReference type="EMBL" id="BONY01000021">
    <property type="protein sequence ID" value="GIH05713.1"/>
    <property type="molecule type" value="Genomic_DNA"/>
</dbReference>
<gene>
    <name evidence="3" type="ORF">Rhe02_37800</name>
</gene>
<dbReference type="Proteomes" id="UP000612899">
    <property type="component" value="Unassembled WGS sequence"/>
</dbReference>
<keyword evidence="4" id="KW-1185">Reference proteome</keyword>
<feature type="compositionally biased region" description="Pro residues" evidence="1">
    <location>
        <begin position="136"/>
        <end position="145"/>
    </location>
</feature>
<organism evidence="3 4">
    <name type="scientific">Rhizocola hellebori</name>
    <dbReference type="NCBI Taxonomy" id="1392758"/>
    <lineage>
        <taxon>Bacteria</taxon>
        <taxon>Bacillati</taxon>
        <taxon>Actinomycetota</taxon>
        <taxon>Actinomycetes</taxon>
        <taxon>Micromonosporales</taxon>
        <taxon>Micromonosporaceae</taxon>
        <taxon>Rhizocola</taxon>
    </lineage>
</organism>
<evidence type="ECO:0000313" key="3">
    <source>
        <dbReference type="EMBL" id="GIH05713.1"/>
    </source>
</evidence>
<protein>
    <recommendedName>
        <fullName evidence="5">Bacterial transcriptional activator domain-containing protein</fullName>
    </recommendedName>
</protein>
<keyword evidence="2" id="KW-0472">Membrane</keyword>
<sequence>MLASLLLTVALLGGAAAALIWWAGRPLPAHWPSAAQWASFAEHPLTYPTIKSVVAVAGWLLLLLLVFSIGLEAWTRLAHRPPPLILPAPMRVLAAGMLGTSVIALAAPAHAAAPAVATPTTPDLQSARPATGHGPATPPGTPSPPAGADHGGGAAASDLDQPADTSRGVEVPGGWVVWPLAAGILAATAINLLQSRTTPPASALLRAIRAARHPVIDPAADEHPAAGGDDIAALEHDAATTAPHTIGVQHRTAIGIAALPRHGVGITGPGGADALRGILAAAACTTSTVIVTGDLVHSLASLSEPLPGLRTTADLHAALHAVQMEIHHRYTTGTPPTESTADSGHPPLLLIVEPQAPPGRVAALAELGADLNIRIVVAGPWKPGATWSVDRHGHTTCNSENVGRLNILNPAALAQIAHTLQPPTTEPATIPPAAAPSPPPRLAPFHLHVLGRVRLSTPADPDTHIRRSGSRQIAVYLALHPDGATRDELLEHIFGHMTRASAAGSLNSCLYEIRRLLSIDDRSVLTRLDDSYRLDPDMITVDWWQLLHDLQHGHLEHAVASYLGPIADGHTWDWLPEHRQTARHLIADTHARLAHTASSSHQALEHALAGITVDPYSQACYQAAIDAHQHLGHSAQAQTLHAQMVQRLNRTPPRRT</sequence>
<reference evidence="3" key="1">
    <citation type="submission" date="2021-01" db="EMBL/GenBank/DDBJ databases">
        <title>Whole genome shotgun sequence of Rhizocola hellebori NBRC 109834.</title>
        <authorList>
            <person name="Komaki H."/>
            <person name="Tamura T."/>
        </authorList>
    </citation>
    <scope>NUCLEOTIDE SEQUENCE</scope>
    <source>
        <strain evidence="3">NBRC 109834</strain>
    </source>
</reference>
<evidence type="ECO:0000256" key="1">
    <source>
        <dbReference type="SAM" id="MobiDB-lite"/>
    </source>
</evidence>
<evidence type="ECO:0000313" key="4">
    <source>
        <dbReference type="Proteomes" id="UP000612899"/>
    </source>
</evidence>
<name>A0A8J3VHA5_9ACTN</name>
<accession>A0A8J3VHA5</accession>
<dbReference type="InterPro" id="IPR036388">
    <property type="entry name" value="WH-like_DNA-bd_sf"/>
</dbReference>
<keyword evidence="2" id="KW-1133">Transmembrane helix</keyword>
<evidence type="ECO:0008006" key="5">
    <source>
        <dbReference type="Google" id="ProtNLM"/>
    </source>
</evidence>